<sequence>MMACASLPDADEIRSETAAAKAHPTVATPRGTLPSKEAAALMSRRWAKAAPGMKELAVLEEAATGVPLIPGNKVTLLFDGPATMREMMAAARAAKNTINLETYIFDQDEVGLEFAKLLMEKQKEGVTVNVLYDSVGTIGTPKTFFDMMRDAGITLIAFNPVNPAKRPGKWALNNRDHRKLMVVDGRVAFTGGINISSTYANSSFFRSRRQPSGGDQDVGWRDTHIKIEGPAVATLQWLFVDAWVRQEGGDLPEREYFPKLAPAGNKILRVLATSPGRDSEIYKSFIVAIQEAKKSIHVTSAYFVPDLQIVHELSAAAKRSVDVKLVLPGVTDHGLVFHAGRAFYDELLENGVKIYELQVAVLHAKAAVIDGTWSTVGSANIDRRSFLHNYELNVVILDPAFGGEMESAFNEDLRDSKEVTLEKWRKRPWADRMKEWAARLTEYWI</sequence>
<dbReference type="PROSITE" id="PS50035">
    <property type="entry name" value="PLD"/>
    <property type="match status" value="2"/>
</dbReference>
<evidence type="ECO:0000256" key="4">
    <source>
        <dbReference type="ARBA" id="ARBA00022692"/>
    </source>
</evidence>
<evidence type="ECO:0000256" key="1">
    <source>
        <dbReference type="ARBA" id="ARBA00004236"/>
    </source>
</evidence>
<evidence type="ECO:0000259" key="9">
    <source>
        <dbReference type="PROSITE" id="PS50035"/>
    </source>
</evidence>
<keyword evidence="7" id="KW-0472">Membrane</keyword>
<dbReference type="CDD" id="cd09159">
    <property type="entry name" value="PLDc_ybhO_like_2"/>
    <property type="match status" value="1"/>
</dbReference>
<evidence type="ECO:0000256" key="6">
    <source>
        <dbReference type="ARBA" id="ARBA00022989"/>
    </source>
</evidence>
<evidence type="ECO:0000256" key="3">
    <source>
        <dbReference type="ARBA" id="ARBA00022679"/>
    </source>
</evidence>
<feature type="domain" description="PLD phosphodiesterase" evidence="9">
    <location>
        <begin position="358"/>
        <end position="385"/>
    </location>
</feature>
<keyword evidence="5" id="KW-0677">Repeat</keyword>
<dbReference type="CDD" id="cd09110">
    <property type="entry name" value="PLDc_CLS_1"/>
    <property type="match status" value="1"/>
</dbReference>
<dbReference type="EC" id="2.7.8.-" evidence="8"/>
<keyword evidence="6" id="KW-1133">Transmembrane helix</keyword>
<dbReference type="RefSeq" id="WP_119809471.1">
    <property type="nucleotide sequence ID" value="NZ_QYUP01000030.1"/>
</dbReference>
<dbReference type="Gene3D" id="3.30.870.10">
    <property type="entry name" value="Endonuclease Chain A"/>
    <property type="match status" value="2"/>
</dbReference>
<protein>
    <recommendedName>
        <fullName evidence="8">Cardiolipin synthase</fullName>
        <ecNumber evidence="8">2.7.8.-</ecNumber>
    </recommendedName>
</protein>
<dbReference type="PANTHER" id="PTHR21248">
    <property type="entry name" value="CARDIOLIPIN SYNTHASE"/>
    <property type="match status" value="1"/>
</dbReference>
<comment type="caution">
    <text evidence="10">The sequence shown here is derived from an EMBL/GenBank/DDBJ whole genome shotgun (WGS) entry which is preliminary data.</text>
</comment>
<feature type="domain" description="PLD phosphodiesterase" evidence="9">
    <location>
        <begin position="172"/>
        <end position="199"/>
    </location>
</feature>
<reference evidence="10 11" key="1">
    <citation type="submission" date="2018-09" db="EMBL/GenBank/DDBJ databases">
        <authorList>
            <person name="Zhu H."/>
        </authorList>
    </citation>
    <scope>NUCLEOTIDE SEQUENCE [LARGE SCALE GENOMIC DNA]</scope>
    <source>
        <strain evidence="10 11">K1S02-61</strain>
    </source>
</reference>
<keyword evidence="2" id="KW-1003">Cell membrane</keyword>
<organism evidence="10 11">
    <name type="scientific">Massilia cavernae</name>
    <dbReference type="NCBI Taxonomy" id="2320864"/>
    <lineage>
        <taxon>Bacteria</taxon>
        <taxon>Pseudomonadati</taxon>
        <taxon>Pseudomonadota</taxon>
        <taxon>Betaproteobacteria</taxon>
        <taxon>Burkholderiales</taxon>
        <taxon>Oxalobacteraceae</taxon>
        <taxon>Telluria group</taxon>
        <taxon>Massilia</taxon>
    </lineage>
</organism>
<dbReference type="Pfam" id="PF13091">
    <property type="entry name" value="PLDc_2"/>
    <property type="match status" value="2"/>
</dbReference>
<dbReference type="EMBL" id="QYUP01000030">
    <property type="protein sequence ID" value="RJG24754.1"/>
    <property type="molecule type" value="Genomic_DNA"/>
</dbReference>
<dbReference type="InterPro" id="IPR025202">
    <property type="entry name" value="PLD-like_dom"/>
</dbReference>
<dbReference type="Proteomes" id="UP000284006">
    <property type="component" value="Unassembled WGS sequence"/>
</dbReference>
<dbReference type="InterPro" id="IPR022924">
    <property type="entry name" value="Cardiolipin_synthase"/>
</dbReference>
<gene>
    <name evidence="10" type="primary">cls</name>
    <name evidence="10" type="ORF">D3872_03245</name>
</gene>
<evidence type="ECO:0000256" key="5">
    <source>
        <dbReference type="ARBA" id="ARBA00022737"/>
    </source>
</evidence>
<evidence type="ECO:0000256" key="8">
    <source>
        <dbReference type="NCBIfam" id="TIGR04265"/>
    </source>
</evidence>
<keyword evidence="3" id="KW-0808">Transferase</keyword>
<dbReference type="OrthoDB" id="9762009at2"/>
<dbReference type="GO" id="GO:0008808">
    <property type="term" value="F:cardiolipin synthase activity"/>
    <property type="evidence" value="ECO:0007669"/>
    <property type="project" value="UniProtKB-UniRule"/>
</dbReference>
<evidence type="ECO:0000256" key="7">
    <source>
        <dbReference type="ARBA" id="ARBA00023136"/>
    </source>
</evidence>
<dbReference type="SMART" id="SM00155">
    <property type="entry name" value="PLDc"/>
    <property type="match status" value="2"/>
</dbReference>
<dbReference type="PANTHER" id="PTHR21248:SF22">
    <property type="entry name" value="PHOSPHOLIPASE D"/>
    <property type="match status" value="1"/>
</dbReference>
<dbReference type="GO" id="GO:0032049">
    <property type="term" value="P:cardiolipin biosynthetic process"/>
    <property type="evidence" value="ECO:0007669"/>
    <property type="project" value="UniProtKB-UniRule"/>
</dbReference>
<evidence type="ECO:0000256" key="2">
    <source>
        <dbReference type="ARBA" id="ARBA00022475"/>
    </source>
</evidence>
<accession>A0A418Y6X9</accession>
<proteinExistence type="predicted"/>
<keyword evidence="4" id="KW-0812">Transmembrane</keyword>
<dbReference type="SUPFAM" id="SSF56024">
    <property type="entry name" value="Phospholipase D/nuclease"/>
    <property type="match status" value="2"/>
</dbReference>
<dbReference type="NCBIfam" id="TIGR04265">
    <property type="entry name" value="bac_cardiolipin"/>
    <property type="match status" value="1"/>
</dbReference>
<evidence type="ECO:0000313" key="10">
    <source>
        <dbReference type="EMBL" id="RJG24754.1"/>
    </source>
</evidence>
<dbReference type="GO" id="GO:0005886">
    <property type="term" value="C:plasma membrane"/>
    <property type="evidence" value="ECO:0007669"/>
    <property type="project" value="UniProtKB-SubCell"/>
</dbReference>
<dbReference type="InterPro" id="IPR001736">
    <property type="entry name" value="PLipase_D/transphosphatidylase"/>
</dbReference>
<comment type="subcellular location">
    <subcellularLocation>
        <location evidence="1">Cell membrane</location>
    </subcellularLocation>
</comment>
<dbReference type="AlphaFoldDB" id="A0A418Y6X9"/>
<keyword evidence="11" id="KW-1185">Reference proteome</keyword>
<name>A0A418Y6X9_9BURK</name>
<evidence type="ECO:0000313" key="11">
    <source>
        <dbReference type="Proteomes" id="UP000284006"/>
    </source>
</evidence>